<dbReference type="AlphaFoldDB" id="A0AAV9N6T3"/>
<keyword evidence="2" id="KW-0472">Membrane</keyword>
<accession>A0AAV9N6T3</accession>
<feature type="transmembrane region" description="Helical" evidence="2">
    <location>
        <begin position="216"/>
        <end position="234"/>
    </location>
</feature>
<keyword evidence="2" id="KW-0812">Transmembrane</keyword>
<gene>
    <name evidence="4" type="ORF">LTR84_003899</name>
</gene>
<proteinExistence type="predicted"/>
<name>A0AAV9N6T3_9EURO</name>
<sequence>MALLEHFKPLALIMAVLHLALAVNIESITLVEAPGYTNLRGCAKYCFQSNDNGNVQSALSCDMNSCLCRSDLATDAHSIISSCIYTQQCKTTNEVDLSLGLSFFDGYCSSYQYAFTAPATATVIQTESSGPSNNPPNTAQPGSSPSTKSTVTVTITSTPTSRASYTTFTTTSTLQSTKLSSPSSTTTGSSSISSTNDQGSSNSNGSSKDPGRQDTLTIVFGLLGVAVAIIVAIWQGRNKNTWTRQKVREVREWNHERRHHHFSARNSTTLTNFEAPSARS</sequence>
<feature type="signal peptide" evidence="3">
    <location>
        <begin position="1"/>
        <end position="22"/>
    </location>
</feature>
<dbReference type="Proteomes" id="UP001358417">
    <property type="component" value="Unassembled WGS sequence"/>
</dbReference>
<evidence type="ECO:0000256" key="2">
    <source>
        <dbReference type="SAM" id="Phobius"/>
    </source>
</evidence>
<evidence type="ECO:0000256" key="1">
    <source>
        <dbReference type="SAM" id="MobiDB-lite"/>
    </source>
</evidence>
<feature type="chain" id="PRO_5043586517" description="Extracellular membrane protein CFEM domain-containing protein" evidence="3">
    <location>
        <begin position="23"/>
        <end position="280"/>
    </location>
</feature>
<keyword evidence="2" id="KW-1133">Transmembrane helix</keyword>
<evidence type="ECO:0000313" key="4">
    <source>
        <dbReference type="EMBL" id="KAK5050617.1"/>
    </source>
</evidence>
<organism evidence="4 5">
    <name type="scientific">Exophiala bonariae</name>
    <dbReference type="NCBI Taxonomy" id="1690606"/>
    <lineage>
        <taxon>Eukaryota</taxon>
        <taxon>Fungi</taxon>
        <taxon>Dikarya</taxon>
        <taxon>Ascomycota</taxon>
        <taxon>Pezizomycotina</taxon>
        <taxon>Eurotiomycetes</taxon>
        <taxon>Chaetothyriomycetidae</taxon>
        <taxon>Chaetothyriales</taxon>
        <taxon>Herpotrichiellaceae</taxon>
        <taxon>Exophiala</taxon>
    </lineage>
</organism>
<feature type="region of interest" description="Disordered" evidence="1">
    <location>
        <begin position="176"/>
        <end position="212"/>
    </location>
</feature>
<evidence type="ECO:0000313" key="5">
    <source>
        <dbReference type="Proteomes" id="UP001358417"/>
    </source>
</evidence>
<feature type="region of interest" description="Disordered" evidence="1">
    <location>
        <begin position="256"/>
        <end position="280"/>
    </location>
</feature>
<keyword evidence="5" id="KW-1185">Reference proteome</keyword>
<comment type="caution">
    <text evidence="4">The sequence shown here is derived from an EMBL/GenBank/DDBJ whole genome shotgun (WGS) entry which is preliminary data.</text>
</comment>
<reference evidence="4 5" key="1">
    <citation type="submission" date="2023-08" db="EMBL/GenBank/DDBJ databases">
        <title>Black Yeasts Isolated from many extreme environments.</title>
        <authorList>
            <person name="Coleine C."/>
            <person name="Stajich J.E."/>
            <person name="Selbmann L."/>
        </authorList>
    </citation>
    <scope>NUCLEOTIDE SEQUENCE [LARGE SCALE GENOMIC DNA]</scope>
    <source>
        <strain evidence="4 5">CCFEE 5792</strain>
    </source>
</reference>
<evidence type="ECO:0008006" key="6">
    <source>
        <dbReference type="Google" id="ProtNLM"/>
    </source>
</evidence>
<feature type="compositionally biased region" description="Polar residues" evidence="1">
    <location>
        <begin position="126"/>
        <end position="142"/>
    </location>
</feature>
<feature type="compositionally biased region" description="Low complexity" evidence="1">
    <location>
        <begin position="176"/>
        <end position="207"/>
    </location>
</feature>
<dbReference type="RefSeq" id="XP_064705203.1">
    <property type="nucleotide sequence ID" value="XM_064847482.1"/>
</dbReference>
<feature type="region of interest" description="Disordered" evidence="1">
    <location>
        <begin position="126"/>
        <end position="153"/>
    </location>
</feature>
<dbReference type="EMBL" id="JAVRRD010000017">
    <property type="protein sequence ID" value="KAK5050617.1"/>
    <property type="molecule type" value="Genomic_DNA"/>
</dbReference>
<protein>
    <recommendedName>
        <fullName evidence="6">Extracellular membrane protein CFEM domain-containing protein</fullName>
    </recommendedName>
</protein>
<dbReference type="GeneID" id="89972082"/>
<feature type="compositionally biased region" description="Polar residues" evidence="1">
    <location>
        <begin position="264"/>
        <end position="280"/>
    </location>
</feature>
<feature type="compositionally biased region" description="Low complexity" evidence="1">
    <location>
        <begin position="143"/>
        <end position="153"/>
    </location>
</feature>
<evidence type="ECO:0000256" key="3">
    <source>
        <dbReference type="SAM" id="SignalP"/>
    </source>
</evidence>
<keyword evidence="3" id="KW-0732">Signal</keyword>